<comment type="pathway">
    <text evidence="2">Lipid metabolism.</text>
</comment>
<dbReference type="Pfam" id="PF06974">
    <property type="entry name" value="WS_DGAT_C"/>
    <property type="match status" value="1"/>
</dbReference>
<evidence type="ECO:0000259" key="10">
    <source>
        <dbReference type="Pfam" id="PF06974"/>
    </source>
</evidence>
<comment type="pathway">
    <text evidence="1">Glycerolipid metabolism; triacylglycerol biosynthesis.</text>
</comment>
<accession>G7DU61</accession>
<dbReference type="RefSeq" id="XP_014569560.1">
    <property type="nucleotide sequence ID" value="XM_014714074.1"/>
</dbReference>
<keyword evidence="12" id="KW-1185">Reference proteome</keyword>
<organism evidence="11 12">
    <name type="scientific">Mixia osmundae (strain CBS 9802 / IAM 14324 / JCM 22182 / KY 12970)</name>
    <dbReference type="NCBI Taxonomy" id="764103"/>
    <lineage>
        <taxon>Eukaryota</taxon>
        <taxon>Fungi</taxon>
        <taxon>Dikarya</taxon>
        <taxon>Basidiomycota</taxon>
        <taxon>Pucciniomycotina</taxon>
        <taxon>Mixiomycetes</taxon>
        <taxon>Mixiales</taxon>
        <taxon>Mixiaceae</taxon>
        <taxon>Mixia</taxon>
    </lineage>
</organism>
<dbReference type="SUPFAM" id="SSF52777">
    <property type="entry name" value="CoA-dependent acyltransferases"/>
    <property type="match status" value="1"/>
</dbReference>
<dbReference type="PANTHER" id="PTHR31650:SF1">
    <property type="entry name" value="WAX ESTER SYNTHASE_DIACYLGLYCEROL ACYLTRANSFERASE 4-RELATED"/>
    <property type="match status" value="1"/>
</dbReference>
<dbReference type="EMBL" id="BABT02000028">
    <property type="protein sequence ID" value="GAA94121.1"/>
    <property type="molecule type" value="Genomic_DNA"/>
</dbReference>
<evidence type="ECO:0000256" key="8">
    <source>
        <dbReference type="SAM" id="Phobius"/>
    </source>
</evidence>
<dbReference type="GO" id="GO:0005886">
    <property type="term" value="C:plasma membrane"/>
    <property type="evidence" value="ECO:0007669"/>
    <property type="project" value="TreeGrafter"/>
</dbReference>
<dbReference type="InParanoid" id="G7DU61"/>
<evidence type="ECO:0000256" key="2">
    <source>
        <dbReference type="ARBA" id="ARBA00005189"/>
    </source>
</evidence>
<dbReference type="STRING" id="764103.G7DU61"/>
<sequence length="610" mass="68341">MGDGSATKPPAMRPRALSTEQKLERNLLQLEKQNGLGGWASRKILALGDWQEALEDFQEAVEDELENRKKVEGGIDHMWLQLEDVSTFNATCACTYTFKERMSIDKLRKAMKIQLDRFPKYRQRLIDHGRKWHGLQFEFDPSFDIANHVNAVTLPGKSGKAELDEYMGSFICKDYDRARPLWETILIEDYHDDRGSKSAMVTRGHHTLADGQGFVLSQLYLTSYRDELIKQMDGGAALLADAKLGKVKPSKIHKGLKPLDKYEQQDTLAPLIHLAMAALFWTGYIVTSFLGVFYGISQALYISFMFCTTWFRIKYVTPTYAGPRVEGRVYSSSKSFDVQIIKTMQKAFSGPAPRRGKKIPSVRAYGHVTLNDVICAIMSDVISDVVASRDPDPGWRGATRRFFGYFLPDVVPFLIPISLRAPGQWDMRNLSTASIAYLKPCKQAGPTPTFGELHKHIHATKAEMAVMKASPLSAWFFYLINALGNAPILFPFPYSLYDHPYNLVRKYIAIPCIKQSLRSISVICTNIPGPSQKPVSIDGIEVTQWCALPPQGEEGTCAIGIISYAGKLSISCAADKVPGSEDVARLVCESFEKRFELYEAKARAILAKDS</sequence>
<dbReference type="eggNOG" id="ENOG502RCYS">
    <property type="taxonomic scope" value="Eukaryota"/>
</dbReference>
<dbReference type="UniPathway" id="UPA00282"/>
<evidence type="ECO:0000313" key="12">
    <source>
        <dbReference type="Proteomes" id="UP000009131"/>
    </source>
</evidence>
<dbReference type="HOGENOM" id="CLU_021250_0_0_1"/>
<comment type="caution">
    <text evidence="11">The sequence shown here is derived from an EMBL/GenBank/DDBJ whole genome shotgun (WGS) entry which is preliminary data.</text>
</comment>
<dbReference type="GO" id="GO:0047196">
    <property type="term" value="F:long-chain-alcohol O-fatty-acyltransferase activity"/>
    <property type="evidence" value="ECO:0007669"/>
    <property type="project" value="UniProtKB-EC"/>
</dbReference>
<proteinExistence type="inferred from homology"/>
<evidence type="ECO:0000256" key="4">
    <source>
        <dbReference type="ARBA" id="ARBA00023315"/>
    </source>
</evidence>
<feature type="transmembrane region" description="Helical" evidence="8">
    <location>
        <begin position="402"/>
        <end position="419"/>
    </location>
</feature>
<feature type="domain" description="O-acyltransferase WSD1 C-terminal" evidence="10">
    <location>
        <begin position="499"/>
        <end position="578"/>
    </location>
</feature>
<feature type="domain" description="O-acyltransferase WSD1-like N-terminal" evidence="9">
    <location>
        <begin position="74"/>
        <end position="213"/>
    </location>
</feature>
<comment type="catalytic activity">
    <reaction evidence="7">
        <text>an acyl-CoA + a 1,2-diacyl-sn-glycerol = a triacyl-sn-glycerol + CoA</text>
        <dbReference type="Rhea" id="RHEA:10868"/>
        <dbReference type="ChEBI" id="CHEBI:17815"/>
        <dbReference type="ChEBI" id="CHEBI:57287"/>
        <dbReference type="ChEBI" id="CHEBI:58342"/>
        <dbReference type="ChEBI" id="CHEBI:64615"/>
        <dbReference type="EC" id="2.3.1.20"/>
    </reaction>
</comment>
<dbReference type="InterPro" id="IPR045034">
    <property type="entry name" value="O-acyltransferase_WSD1-like"/>
</dbReference>
<feature type="transmembrane region" description="Helical" evidence="8">
    <location>
        <begin position="475"/>
        <end position="497"/>
    </location>
</feature>
<dbReference type="PANTHER" id="PTHR31650">
    <property type="entry name" value="O-ACYLTRANSFERASE (WSD1-LIKE) FAMILY PROTEIN"/>
    <property type="match status" value="1"/>
</dbReference>
<keyword evidence="4" id="KW-0012">Acyltransferase</keyword>
<keyword evidence="8" id="KW-0812">Transmembrane</keyword>
<dbReference type="InterPro" id="IPR004255">
    <property type="entry name" value="O-acyltransferase_WSD1_N"/>
</dbReference>
<reference evidence="11 12" key="2">
    <citation type="journal article" date="2012" name="Open Biol.">
        <title>Characteristics of nucleosomes and linker DNA regions on the genome of the basidiomycete Mixia osmundae revealed by mono- and dinucleosome mapping.</title>
        <authorList>
            <person name="Nishida H."/>
            <person name="Kondo S."/>
            <person name="Matsumoto T."/>
            <person name="Suzuki Y."/>
            <person name="Yoshikawa H."/>
            <person name="Taylor T.D."/>
            <person name="Sugiyama J."/>
        </authorList>
    </citation>
    <scope>NUCLEOTIDE SEQUENCE [LARGE SCALE GENOMIC DNA]</scope>
    <source>
        <strain evidence="12">CBS 9802 / IAM 14324 / JCM 22182 / KY 12970</strain>
    </source>
</reference>
<evidence type="ECO:0000256" key="7">
    <source>
        <dbReference type="ARBA" id="ARBA00048109"/>
    </source>
</evidence>
<dbReference type="OrthoDB" id="619536at2759"/>
<evidence type="ECO:0000256" key="6">
    <source>
        <dbReference type="ARBA" id="ARBA00047604"/>
    </source>
</evidence>
<gene>
    <name evidence="11" type="primary">Mo00769</name>
    <name evidence="11" type="ORF">E5Q_00769</name>
</gene>
<dbReference type="GO" id="GO:0004144">
    <property type="term" value="F:diacylglycerol O-acyltransferase activity"/>
    <property type="evidence" value="ECO:0007669"/>
    <property type="project" value="UniProtKB-EC"/>
</dbReference>
<comment type="catalytic activity">
    <reaction evidence="6">
        <text>a long chain fatty alcohol + a fatty acyl-CoA = a long-chain alcohol wax ester + CoA</text>
        <dbReference type="Rhea" id="RHEA:38443"/>
        <dbReference type="ChEBI" id="CHEBI:17135"/>
        <dbReference type="ChEBI" id="CHEBI:57287"/>
        <dbReference type="ChEBI" id="CHEBI:77636"/>
        <dbReference type="ChEBI" id="CHEBI:235323"/>
        <dbReference type="EC" id="2.3.1.75"/>
    </reaction>
</comment>
<dbReference type="GO" id="GO:0019432">
    <property type="term" value="P:triglyceride biosynthetic process"/>
    <property type="evidence" value="ECO:0007669"/>
    <property type="project" value="UniProtKB-UniPathway"/>
</dbReference>
<dbReference type="Pfam" id="PF03007">
    <property type="entry name" value="WS_DGAT_cat"/>
    <property type="match status" value="1"/>
</dbReference>
<comment type="similarity">
    <text evidence="5">In the N-terminal section; belongs to the long-chain O-acyltransferase family.</text>
</comment>
<evidence type="ECO:0000256" key="1">
    <source>
        <dbReference type="ARBA" id="ARBA00004771"/>
    </source>
</evidence>
<keyword evidence="8" id="KW-0472">Membrane</keyword>
<protein>
    <submittedName>
        <fullName evidence="11">Uncharacterized protein</fullName>
    </submittedName>
</protein>
<reference evidence="11 12" key="1">
    <citation type="journal article" date="2011" name="J. Gen. Appl. Microbiol.">
        <title>Draft genome sequencing of the enigmatic basidiomycete Mixia osmundae.</title>
        <authorList>
            <person name="Nishida H."/>
            <person name="Nagatsuka Y."/>
            <person name="Sugiyama J."/>
        </authorList>
    </citation>
    <scope>NUCLEOTIDE SEQUENCE [LARGE SCALE GENOMIC DNA]</scope>
    <source>
        <strain evidence="12">CBS 9802 / IAM 14324 / JCM 22182 / KY 12970</strain>
    </source>
</reference>
<dbReference type="Proteomes" id="UP000009131">
    <property type="component" value="Unassembled WGS sequence"/>
</dbReference>
<dbReference type="InterPro" id="IPR009721">
    <property type="entry name" value="O-acyltransferase_WSD1_C"/>
</dbReference>
<dbReference type="OMA" id="MTKVHHA"/>
<keyword evidence="3" id="KW-0808">Transferase</keyword>
<name>G7DU61_MIXOS</name>
<evidence type="ECO:0000259" key="9">
    <source>
        <dbReference type="Pfam" id="PF03007"/>
    </source>
</evidence>
<evidence type="ECO:0000256" key="5">
    <source>
        <dbReference type="ARBA" id="ARBA00024360"/>
    </source>
</evidence>
<evidence type="ECO:0000256" key="3">
    <source>
        <dbReference type="ARBA" id="ARBA00022679"/>
    </source>
</evidence>
<keyword evidence="8" id="KW-1133">Transmembrane helix</keyword>
<evidence type="ECO:0000313" key="11">
    <source>
        <dbReference type="EMBL" id="GAA94121.1"/>
    </source>
</evidence>
<dbReference type="AlphaFoldDB" id="G7DU61"/>